<accession>A0ABS5YZI4</accession>
<gene>
    <name evidence="1" type="ORF">KOI35_35640</name>
</gene>
<evidence type="ECO:0000313" key="1">
    <source>
        <dbReference type="EMBL" id="MBU2668857.1"/>
    </source>
</evidence>
<dbReference type="Proteomes" id="UP001519654">
    <property type="component" value="Unassembled WGS sequence"/>
</dbReference>
<dbReference type="EMBL" id="JAHKKG010000012">
    <property type="protein sequence ID" value="MBU2668857.1"/>
    <property type="molecule type" value="Genomic_DNA"/>
</dbReference>
<keyword evidence="2" id="KW-1185">Reference proteome</keyword>
<name>A0ABS5YZI4_9ACTN</name>
<evidence type="ECO:0000313" key="2">
    <source>
        <dbReference type="Proteomes" id="UP001519654"/>
    </source>
</evidence>
<proteinExistence type="predicted"/>
<sequence length="158" mass="18016">MRHYFAVVDDDHDVKDPVTLIRVVEGAGPAGITRLNGDVAWARTELLGQIERGEVPYALREVTAKAALGLRERWARKIPFRYSVLVRDDDPADQPTGVLREWDATGSDHVYAEVYTREGRWESSTVRHDIERSSNIFNRIVPSDSSTVHRFIESLDRQ</sequence>
<reference evidence="1 2" key="1">
    <citation type="submission" date="2021-06" db="EMBL/GenBank/DDBJ databases">
        <title>Actinoplanes lichenicola sp. nov., and Actinoplanes ovalisporus sp. nov., isolated from lichen in Thailand.</title>
        <authorList>
            <person name="Saeng-In P."/>
            <person name="Kanchanasin P."/>
            <person name="Yuki M."/>
            <person name="Kudo T."/>
            <person name="Ohkuma M."/>
            <person name="Phongsopitanun W."/>
            <person name="Tanasupawat S."/>
        </authorList>
    </citation>
    <scope>NUCLEOTIDE SEQUENCE [LARGE SCALE GENOMIC DNA]</scope>
    <source>
        <strain evidence="1 2">NBRC 110975</strain>
    </source>
</reference>
<dbReference type="RefSeq" id="WP_215793076.1">
    <property type="nucleotide sequence ID" value="NZ_JAHKKG010000012.1"/>
</dbReference>
<organism evidence="1 2">
    <name type="scientific">Paractinoplanes bogorensis</name>
    <dbReference type="NCBI Taxonomy" id="1610840"/>
    <lineage>
        <taxon>Bacteria</taxon>
        <taxon>Bacillati</taxon>
        <taxon>Actinomycetota</taxon>
        <taxon>Actinomycetes</taxon>
        <taxon>Micromonosporales</taxon>
        <taxon>Micromonosporaceae</taxon>
        <taxon>Paractinoplanes</taxon>
    </lineage>
</organism>
<protein>
    <submittedName>
        <fullName evidence="1">Uncharacterized protein</fullName>
    </submittedName>
</protein>
<comment type="caution">
    <text evidence="1">The sequence shown here is derived from an EMBL/GenBank/DDBJ whole genome shotgun (WGS) entry which is preliminary data.</text>
</comment>